<organism evidence="2 3">
    <name type="scientific">Chryseobacterium gambrini</name>
    <dbReference type="NCBI Taxonomy" id="373672"/>
    <lineage>
        <taxon>Bacteria</taxon>
        <taxon>Pseudomonadati</taxon>
        <taxon>Bacteroidota</taxon>
        <taxon>Flavobacteriia</taxon>
        <taxon>Flavobacteriales</taxon>
        <taxon>Weeksellaceae</taxon>
        <taxon>Chryseobacterium group</taxon>
        <taxon>Chryseobacterium</taxon>
    </lineage>
</organism>
<reference evidence="1 4" key="1">
    <citation type="journal article" date="2020" name="Microbes Environ.">
        <title>Synthetic bacterial community of duckweed: a simple and stable system to study plant-microbe interactions.</title>
        <authorList>
            <person name="Ishizawa H."/>
            <person name="Tada M."/>
            <person name="Kuroda M."/>
            <person name="Inoue D."/>
            <person name="Futamata H."/>
            <person name="Ike M."/>
        </authorList>
    </citation>
    <scope>NUCLEOTIDE SEQUENCE [LARGE SCALE GENOMIC DNA]</scope>
    <source>
        <strain evidence="1 4">DW100</strain>
    </source>
</reference>
<reference evidence="2" key="2">
    <citation type="submission" date="2023-06" db="EMBL/GenBank/DDBJ databases">
        <title>Two Chryseobacterium gambrini strains from China.</title>
        <authorList>
            <person name="Zeng J."/>
            <person name="Wu Y."/>
        </authorList>
    </citation>
    <scope>NUCLEOTIDE SEQUENCE</scope>
    <source>
        <strain evidence="2">SQ219</strain>
    </source>
</reference>
<reference evidence="1" key="3">
    <citation type="submission" date="2023-12" db="EMBL/GenBank/DDBJ databases">
        <title>Complete genome sequences of six duckweed-associated bacterial strains for studying community assembly in synthetic plant microbiome.</title>
        <authorList>
            <person name="Ishizawa H."/>
            <person name="Tada M."/>
            <person name="Tashiro Y."/>
            <person name="Kuroda M."/>
            <person name="Inoue D."/>
            <person name="Dohra H."/>
            <person name="Futamata H."/>
            <person name="Ike M."/>
        </authorList>
    </citation>
    <scope>NUCLEOTIDE SEQUENCE</scope>
    <source>
        <strain evidence="1">DW100</strain>
    </source>
</reference>
<dbReference type="RefSeq" id="WP_214587948.1">
    <property type="nucleotide sequence ID" value="NZ_AP029022.1"/>
</dbReference>
<evidence type="ECO:0000313" key="2">
    <source>
        <dbReference type="EMBL" id="MDN4012179.1"/>
    </source>
</evidence>
<sequence length="55" mass="5948">MKNLKKLSKSQLKGIKGAGGIKSFPDEPDFCMYVCGDIVVCAACSKDFECPVTDM</sequence>
<dbReference type="InterPro" id="IPR058074">
    <property type="entry name" value="Bacteriocin-like"/>
</dbReference>
<dbReference type="EMBL" id="JAUHGV010000005">
    <property type="protein sequence ID" value="MDN4012179.1"/>
    <property type="molecule type" value="Genomic_DNA"/>
</dbReference>
<dbReference type="AlphaFoldDB" id="A0AAJ1R268"/>
<proteinExistence type="predicted"/>
<evidence type="ECO:0000313" key="3">
    <source>
        <dbReference type="Proteomes" id="UP001225933"/>
    </source>
</evidence>
<dbReference type="NCBIfam" id="NF047798">
    <property type="entry name" value="leader_Chryseo"/>
    <property type="match status" value="1"/>
</dbReference>
<keyword evidence="4" id="KW-1185">Reference proteome</keyword>
<dbReference type="Proteomes" id="UP001380186">
    <property type="component" value="Chromosome"/>
</dbReference>
<gene>
    <name evidence="1" type="ORF">CRDW_26620</name>
    <name evidence="2" type="ORF">QX233_06905</name>
</gene>
<accession>A0AAJ1R268</accession>
<evidence type="ECO:0000313" key="4">
    <source>
        <dbReference type="Proteomes" id="UP001380186"/>
    </source>
</evidence>
<evidence type="ECO:0000313" key="1">
    <source>
        <dbReference type="EMBL" id="BEV05288.1"/>
    </source>
</evidence>
<name>A0AAJ1R268_9FLAO</name>
<dbReference type="EMBL" id="AP029022">
    <property type="protein sequence ID" value="BEV05288.1"/>
    <property type="molecule type" value="Genomic_DNA"/>
</dbReference>
<protein>
    <submittedName>
        <fullName evidence="1">Bacteriocin</fullName>
    </submittedName>
</protein>
<dbReference type="Proteomes" id="UP001225933">
    <property type="component" value="Unassembled WGS sequence"/>
</dbReference>